<dbReference type="Pfam" id="PF13021">
    <property type="entry name" value="DUF3885"/>
    <property type="match status" value="1"/>
</dbReference>
<comment type="caution">
    <text evidence="3">The sequence shown here is derived from an EMBL/GenBank/DDBJ whole genome shotgun (WGS) entry which is preliminary data.</text>
</comment>
<organism evidence="3 4">
    <name type="scientific">Kribbella sandramycini</name>
    <dbReference type="NCBI Taxonomy" id="60450"/>
    <lineage>
        <taxon>Bacteria</taxon>
        <taxon>Bacillati</taxon>
        <taxon>Actinomycetota</taxon>
        <taxon>Actinomycetes</taxon>
        <taxon>Propionibacteriales</taxon>
        <taxon>Kribbellaceae</taxon>
        <taxon>Kribbella</taxon>
    </lineage>
</organism>
<evidence type="ECO:0000313" key="4">
    <source>
        <dbReference type="Proteomes" id="UP000534306"/>
    </source>
</evidence>
<keyword evidence="4" id="KW-1185">Reference proteome</keyword>
<reference evidence="2 5" key="2">
    <citation type="submission" date="2020-08" db="EMBL/GenBank/DDBJ databases">
        <title>Sequencing the genomes of 1000 actinobacteria strains.</title>
        <authorList>
            <person name="Klenk H.-P."/>
        </authorList>
    </citation>
    <scope>NUCLEOTIDE SEQUENCE [LARGE SCALE GENOMIC DNA]</scope>
    <source>
        <strain evidence="2 5">DSM 15626</strain>
    </source>
</reference>
<evidence type="ECO:0000259" key="1">
    <source>
        <dbReference type="Pfam" id="PF13021"/>
    </source>
</evidence>
<dbReference type="Proteomes" id="UP000534306">
    <property type="component" value="Unassembled WGS sequence"/>
</dbReference>
<accession>A0A7Y4P1P9</accession>
<gene>
    <name evidence="2" type="ORF">HNR71_007064</name>
    <name evidence="3" type="ORF">HPO96_23290</name>
</gene>
<reference evidence="3 4" key="1">
    <citation type="submission" date="2020-05" db="EMBL/GenBank/DDBJ databases">
        <title>Genome sequence of Kribbella sandramycini ATCC 39419.</title>
        <authorList>
            <person name="Maclea K.S."/>
            <person name="Fair J.L."/>
        </authorList>
    </citation>
    <scope>NUCLEOTIDE SEQUENCE [LARGE SCALE GENOMIC DNA]</scope>
    <source>
        <strain evidence="3 4">ATCC 39419</strain>
    </source>
</reference>
<evidence type="ECO:0000313" key="5">
    <source>
        <dbReference type="Proteomes" id="UP000553957"/>
    </source>
</evidence>
<dbReference type="InterPro" id="IPR024976">
    <property type="entry name" value="DUF3885"/>
</dbReference>
<sequence>MVAKWSGCRQRWWAGRRWSGYDGLVRRFLPAAWPWQRYLNEEHQDEDEPEVWTYVWACSGLTTVELDRLLLAVADDEIGPVVVVGPEADWIYAPYDGGADVIAADADRREALRERFAAWLSPHPIGL</sequence>
<dbReference type="Proteomes" id="UP000553957">
    <property type="component" value="Unassembled WGS sequence"/>
</dbReference>
<proteinExistence type="predicted"/>
<evidence type="ECO:0000313" key="3">
    <source>
        <dbReference type="EMBL" id="NOL43173.1"/>
    </source>
</evidence>
<dbReference type="RefSeq" id="WP_171675963.1">
    <property type="nucleotide sequence ID" value="NZ_BAAAGT010000016.1"/>
</dbReference>
<dbReference type="AlphaFoldDB" id="A0A7Y4P1P9"/>
<feature type="domain" description="DUF3885" evidence="1">
    <location>
        <begin position="25"/>
        <end position="124"/>
    </location>
</feature>
<evidence type="ECO:0000313" key="2">
    <source>
        <dbReference type="EMBL" id="MBB6571427.1"/>
    </source>
</evidence>
<protein>
    <recommendedName>
        <fullName evidence="1">DUF3885 domain-containing protein</fullName>
    </recommendedName>
</protein>
<dbReference type="EMBL" id="JACHKF010000001">
    <property type="protein sequence ID" value="MBB6571427.1"/>
    <property type="molecule type" value="Genomic_DNA"/>
</dbReference>
<dbReference type="EMBL" id="JABJRC010000006">
    <property type="protein sequence ID" value="NOL43173.1"/>
    <property type="molecule type" value="Genomic_DNA"/>
</dbReference>
<name>A0A7Y4P1P9_9ACTN</name>